<evidence type="ECO:0008006" key="4">
    <source>
        <dbReference type="Google" id="ProtNLM"/>
    </source>
</evidence>
<keyword evidence="3" id="KW-1185">Reference proteome</keyword>
<feature type="transmembrane region" description="Helical" evidence="1">
    <location>
        <begin position="308"/>
        <end position="328"/>
    </location>
</feature>
<dbReference type="PANTHER" id="PTHR36840">
    <property type="entry name" value="BLL5714 PROTEIN"/>
    <property type="match status" value="1"/>
</dbReference>
<keyword evidence="1" id="KW-0472">Membrane</keyword>
<feature type="transmembrane region" description="Helical" evidence="1">
    <location>
        <begin position="49"/>
        <end position="70"/>
    </location>
</feature>
<accession>A0ABS6ZGK0</accession>
<keyword evidence="1" id="KW-0812">Transmembrane</keyword>
<feature type="transmembrane region" description="Helical" evidence="1">
    <location>
        <begin position="335"/>
        <end position="351"/>
    </location>
</feature>
<evidence type="ECO:0000313" key="2">
    <source>
        <dbReference type="EMBL" id="MBW5486885.1"/>
    </source>
</evidence>
<dbReference type="PANTHER" id="PTHR36840:SF1">
    <property type="entry name" value="BLL5714 PROTEIN"/>
    <property type="match status" value="1"/>
</dbReference>
<evidence type="ECO:0000313" key="3">
    <source>
        <dbReference type="Proteomes" id="UP000812013"/>
    </source>
</evidence>
<feature type="transmembrane region" description="Helical" evidence="1">
    <location>
        <begin position="200"/>
        <end position="220"/>
    </location>
</feature>
<protein>
    <recommendedName>
        <fullName evidence="4">Low temperature requirement protein A</fullName>
    </recommendedName>
</protein>
<evidence type="ECO:0000256" key="1">
    <source>
        <dbReference type="SAM" id="Phobius"/>
    </source>
</evidence>
<feature type="transmembrane region" description="Helical" evidence="1">
    <location>
        <begin position="163"/>
        <end position="188"/>
    </location>
</feature>
<feature type="transmembrane region" description="Helical" evidence="1">
    <location>
        <begin position="226"/>
        <end position="254"/>
    </location>
</feature>
<dbReference type="EMBL" id="WTFF01000515">
    <property type="protein sequence ID" value="MBW5486885.1"/>
    <property type="molecule type" value="Genomic_DNA"/>
</dbReference>
<comment type="caution">
    <text evidence="2">The sequence shown here is derived from an EMBL/GenBank/DDBJ whole genome shotgun (WGS) entry which is preliminary data.</text>
</comment>
<dbReference type="Proteomes" id="UP000812013">
    <property type="component" value="Unassembled WGS sequence"/>
</dbReference>
<feature type="transmembrane region" description="Helical" evidence="1">
    <location>
        <begin position="275"/>
        <end position="296"/>
    </location>
</feature>
<organism evidence="2 3">
    <name type="scientific">Streptomyces bambusae</name>
    <dbReference type="NCBI Taxonomy" id="1550616"/>
    <lineage>
        <taxon>Bacteria</taxon>
        <taxon>Bacillati</taxon>
        <taxon>Actinomycetota</taxon>
        <taxon>Actinomycetes</taxon>
        <taxon>Kitasatosporales</taxon>
        <taxon>Streptomycetaceae</taxon>
        <taxon>Streptomyces</taxon>
    </lineage>
</organism>
<dbReference type="RefSeq" id="WP_219672080.1">
    <property type="nucleotide sequence ID" value="NZ_WTFF01000515.1"/>
</dbReference>
<dbReference type="Pfam" id="PF06772">
    <property type="entry name" value="LtrA"/>
    <property type="match status" value="1"/>
</dbReference>
<keyword evidence="1" id="KW-1133">Transmembrane helix</keyword>
<feature type="transmembrane region" description="Helical" evidence="1">
    <location>
        <begin position="82"/>
        <end position="100"/>
    </location>
</feature>
<feature type="transmembrane region" description="Helical" evidence="1">
    <location>
        <begin position="106"/>
        <end position="125"/>
    </location>
</feature>
<proteinExistence type="predicted"/>
<gene>
    <name evidence="2" type="ORF">GPJ59_34895</name>
</gene>
<feature type="transmembrane region" description="Helical" evidence="1">
    <location>
        <begin position="20"/>
        <end position="37"/>
    </location>
</feature>
<name>A0ABS6ZGK0_9ACTN</name>
<dbReference type="InterPro" id="IPR010640">
    <property type="entry name" value="Low_temperature_requirement_A"/>
</dbReference>
<feature type="transmembrane region" description="Helical" evidence="1">
    <location>
        <begin position="137"/>
        <end position="157"/>
    </location>
</feature>
<reference evidence="2 3" key="1">
    <citation type="submission" date="2019-12" db="EMBL/GenBank/DDBJ databases">
        <title>Genome sequence of Streptomyces bambusae.</title>
        <authorList>
            <person name="Bansal K."/>
            <person name="Choksket S."/>
            <person name="Korpole S."/>
            <person name="Patil P.B."/>
        </authorList>
    </citation>
    <scope>NUCLEOTIDE SEQUENCE [LARGE SCALE GENOMIC DNA]</scope>
    <source>
        <strain evidence="2 3">SK60</strain>
    </source>
</reference>
<sequence>MVDASQVTAEAEAEEQRAGWFELFFDLVFVVTVSVLAHDLHGDPGPREFATFLVLFFPLWWAWVNQMVTVNVFGSDPARVRAVLLAAMPALGLMAAASPEGLGDRAWAYALGAAWIRLLFFLLWFGRARRPGSTLPLWRPVTYCLVPAVIWGVSAAVPGPVRFVLWGLAIALEVVLLAVQAGISAEFYDRLKVEHMVERIGLFVVIVLGESVFTVVATFTEHFTGLSALAALLGFFVVAELALIFFTWGTGAAARGLTAVQSRRAVRALRDTVMYLPFVLVSGIVVIAAALGTAVGEPDHVLPPGARWALSGGVLAFYTANAAISLRYGDGLGTVMRWYVFCLVLTPGALLPASVYLPAWGAVACAAGLVLLLAKLSKLSRARGQAAAAGAGPAAPVG</sequence>